<dbReference type="OrthoDB" id="421327at2759"/>
<keyword evidence="6" id="KW-0408">Iron</keyword>
<evidence type="ECO:0000313" key="14">
    <source>
        <dbReference type="EMBL" id="KAG9487204.1"/>
    </source>
</evidence>
<sequence>MLALRTRFQHFRALSSGTTAAPQIDNSSDFLSRVPHRKHPGIIRMNMARLPQEAQDAINVLLKKSAIRQLEEHVIRLNNYLWSRKRPCEDRDLREKATELEQKFKENTPFNSDLNLYQNDEKLKSRVLSTLRKNIYHWQPLSYTEQFGLVYLAARFDGGFAAVSRVLQEIYQRVPEFKPQTLMDFGSGTGSVSWAAHSIWGNNLKEYVCVDSSASMNTLSELVLRGGSEKGKMHITGIHFRQFLPASPKVQFDLVVSAYALNELPNYAEREKTIQTLWRKTGGFLVLVENGTCEGHQLLMEARDIILKRGDKEVLDHRPACVFAPCAHQLKCPKLAESSQKPCNFVQQYQPLRFSWNQPIHWEKFSYLVFSRGPVGENDSHWPRVVAPVLRRTRHVHCNTCCSDGKLHHDIITARRHGKDFYRCARKCDWGDRLPAMLSSSDTPDKNEDDEN</sequence>
<evidence type="ECO:0000256" key="11">
    <source>
        <dbReference type="ARBA" id="ARBA00062800"/>
    </source>
</evidence>
<dbReference type="SUPFAM" id="SSF53335">
    <property type="entry name" value="S-adenosyl-L-methionine-dependent methyltransferases"/>
    <property type="match status" value="1"/>
</dbReference>
<protein>
    <recommendedName>
        <fullName evidence="12">Ribosome assembly protein METTL17, mitochondrial</fullName>
    </recommendedName>
    <alternativeName>
        <fullName evidence="13">Methyltransferase-like protein 17</fullName>
    </alternativeName>
</protein>
<keyword evidence="8" id="KW-0496">Mitochondrion</keyword>
<keyword evidence="7" id="KW-0411">Iron-sulfur</keyword>
<comment type="subunit">
    <text evidence="11">Associates with the mitochondrial ribosome (mitoribosome).</text>
</comment>
<evidence type="ECO:0000256" key="8">
    <source>
        <dbReference type="ARBA" id="ARBA00023128"/>
    </source>
</evidence>
<dbReference type="InterPro" id="IPR015324">
    <property type="entry name" value="Ribosomal_Rsm22-like"/>
</dbReference>
<dbReference type="GO" id="GO:0006412">
    <property type="term" value="P:translation"/>
    <property type="evidence" value="ECO:0007669"/>
    <property type="project" value="InterPro"/>
</dbReference>
<gene>
    <name evidence="14" type="ORF">GDO78_007200</name>
</gene>
<dbReference type="Gene3D" id="3.40.50.150">
    <property type="entry name" value="Vaccinia Virus protein VP39"/>
    <property type="match status" value="1"/>
</dbReference>
<dbReference type="GO" id="GO:0003735">
    <property type="term" value="F:structural constituent of ribosome"/>
    <property type="evidence" value="ECO:0007669"/>
    <property type="project" value="TreeGrafter"/>
</dbReference>
<evidence type="ECO:0000256" key="2">
    <source>
        <dbReference type="ARBA" id="ARBA00022485"/>
    </source>
</evidence>
<reference evidence="14" key="1">
    <citation type="thesis" date="2020" institute="ProQuest LLC" country="789 East Eisenhower Parkway, Ann Arbor, MI, USA">
        <title>Comparative Genomics and Chromosome Evolution.</title>
        <authorList>
            <person name="Mudd A.B."/>
        </authorList>
    </citation>
    <scope>NUCLEOTIDE SEQUENCE</scope>
    <source>
        <strain evidence="14">HN-11 Male</strain>
        <tissue evidence="14">Kidney and liver</tissue>
    </source>
</reference>
<dbReference type="InterPro" id="IPR029063">
    <property type="entry name" value="SAM-dependent_MTases_sf"/>
</dbReference>
<dbReference type="GO" id="GO:0042274">
    <property type="term" value="P:ribosomal small subunit biogenesis"/>
    <property type="evidence" value="ECO:0007669"/>
    <property type="project" value="UniProtKB-ARBA"/>
</dbReference>
<dbReference type="Proteomes" id="UP000770717">
    <property type="component" value="Unassembled WGS sequence"/>
</dbReference>
<evidence type="ECO:0000256" key="6">
    <source>
        <dbReference type="ARBA" id="ARBA00023004"/>
    </source>
</evidence>
<evidence type="ECO:0000256" key="5">
    <source>
        <dbReference type="ARBA" id="ARBA00022946"/>
    </source>
</evidence>
<evidence type="ECO:0000256" key="12">
    <source>
        <dbReference type="ARBA" id="ARBA00069745"/>
    </source>
</evidence>
<keyword evidence="15" id="KW-1185">Reference proteome</keyword>
<accession>A0A8J6KFM8</accession>
<proteinExistence type="inferred from homology"/>
<comment type="subcellular location">
    <subcellularLocation>
        <location evidence="1">Mitochondrion matrix</location>
    </subcellularLocation>
</comment>
<dbReference type="AlphaFoldDB" id="A0A8J6KFM8"/>
<dbReference type="GO" id="GO:0046872">
    <property type="term" value="F:metal ion binding"/>
    <property type="evidence" value="ECO:0007669"/>
    <property type="project" value="UniProtKB-KW"/>
</dbReference>
<evidence type="ECO:0000313" key="15">
    <source>
        <dbReference type="Proteomes" id="UP000770717"/>
    </source>
</evidence>
<dbReference type="InterPro" id="IPR052571">
    <property type="entry name" value="Mt_RNA_Methyltransferase"/>
</dbReference>
<comment type="function">
    <text evidence="9">Mitochondrial ribosome (mitoribosome) assembly factor. Binds at the interface of the head and body domains of the mitochondrial small ribosomal subunit (mt-SSU), occluding the mRNA channel and preventing compaction of the head domain towards the body. Probable inactive methyltransferase: retains the characteristic folding and ability to bind S-adenosyl-L-methionine, but it probably lost its methyltransferase activity.</text>
</comment>
<evidence type="ECO:0000256" key="1">
    <source>
        <dbReference type="ARBA" id="ARBA00004305"/>
    </source>
</evidence>
<dbReference type="Pfam" id="PF09243">
    <property type="entry name" value="Rsm22"/>
    <property type="match status" value="1"/>
</dbReference>
<dbReference type="PANTHER" id="PTHR13184:SF5">
    <property type="entry name" value="METHYLTRANSFERASE-LIKE PROTEIN 17, MITOCHONDRIAL"/>
    <property type="match status" value="1"/>
</dbReference>
<keyword evidence="5" id="KW-0809">Transit peptide</keyword>
<dbReference type="GO" id="GO:0008168">
    <property type="term" value="F:methyltransferase activity"/>
    <property type="evidence" value="ECO:0007669"/>
    <property type="project" value="InterPro"/>
</dbReference>
<dbReference type="FunFam" id="3.40.50.150:FF:000196">
    <property type="entry name" value="methyltransferase-like protein 17, mitochondrial"/>
    <property type="match status" value="1"/>
</dbReference>
<keyword evidence="2" id="KW-0004">4Fe-4S</keyword>
<dbReference type="GO" id="GO:0005763">
    <property type="term" value="C:mitochondrial small ribosomal subunit"/>
    <property type="evidence" value="ECO:0007669"/>
    <property type="project" value="TreeGrafter"/>
</dbReference>
<evidence type="ECO:0000256" key="13">
    <source>
        <dbReference type="ARBA" id="ARBA00081511"/>
    </source>
</evidence>
<keyword evidence="3" id="KW-0949">S-adenosyl-L-methionine</keyword>
<comment type="caution">
    <text evidence="14">The sequence shown here is derived from an EMBL/GenBank/DDBJ whole genome shotgun (WGS) entry which is preliminary data.</text>
</comment>
<evidence type="ECO:0000256" key="3">
    <source>
        <dbReference type="ARBA" id="ARBA00022691"/>
    </source>
</evidence>
<dbReference type="EMBL" id="WNTK01000003">
    <property type="protein sequence ID" value="KAG9487204.1"/>
    <property type="molecule type" value="Genomic_DNA"/>
</dbReference>
<evidence type="ECO:0000256" key="9">
    <source>
        <dbReference type="ARBA" id="ARBA00045681"/>
    </source>
</evidence>
<evidence type="ECO:0000256" key="7">
    <source>
        <dbReference type="ARBA" id="ARBA00023014"/>
    </source>
</evidence>
<dbReference type="PANTHER" id="PTHR13184">
    <property type="entry name" value="37S RIBOSOMAL PROTEIN S22"/>
    <property type="match status" value="1"/>
</dbReference>
<name>A0A8J6KFM8_ELECQ</name>
<evidence type="ECO:0000256" key="10">
    <source>
        <dbReference type="ARBA" id="ARBA00060800"/>
    </source>
</evidence>
<comment type="similarity">
    <text evidence="10">Belongs to the methyltransferase superfamily. Rsm22 family.</text>
</comment>
<evidence type="ECO:0000256" key="4">
    <source>
        <dbReference type="ARBA" id="ARBA00022723"/>
    </source>
</evidence>
<organism evidence="14 15">
    <name type="scientific">Eleutherodactylus coqui</name>
    <name type="common">Puerto Rican coqui</name>
    <dbReference type="NCBI Taxonomy" id="57060"/>
    <lineage>
        <taxon>Eukaryota</taxon>
        <taxon>Metazoa</taxon>
        <taxon>Chordata</taxon>
        <taxon>Craniata</taxon>
        <taxon>Vertebrata</taxon>
        <taxon>Euteleostomi</taxon>
        <taxon>Amphibia</taxon>
        <taxon>Batrachia</taxon>
        <taxon>Anura</taxon>
        <taxon>Neobatrachia</taxon>
        <taxon>Hyloidea</taxon>
        <taxon>Eleutherodactylidae</taxon>
        <taxon>Eleutherodactylinae</taxon>
        <taxon>Eleutherodactylus</taxon>
        <taxon>Eleutherodactylus</taxon>
    </lineage>
</organism>
<keyword evidence="4" id="KW-0479">Metal-binding</keyword>
<dbReference type="GO" id="GO:0051539">
    <property type="term" value="F:4 iron, 4 sulfur cluster binding"/>
    <property type="evidence" value="ECO:0007669"/>
    <property type="project" value="UniProtKB-KW"/>
</dbReference>